<dbReference type="AlphaFoldDB" id="A0A0E9M0N1"/>
<keyword evidence="2" id="KW-0808">Transferase</keyword>
<keyword evidence="7" id="KW-0067">ATP-binding</keyword>
<accession>A0A0E9M0N1</accession>
<evidence type="ECO:0000313" key="12">
    <source>
        <dbReference type="Proteomes" id="UP000032900"/>
    </source>
</evidence>
<keyword evidence="12" id="KW-1185">Reference proteome</keyword>
<organism evidence="11 12">
    <name type="scientific">Geofilum rubicundum JCM 15548</name>
    <dbReference type="NCBI Taxonomy" id="1236989"/>
    <lineage>
        <taxon>Bacteria</taxon>
        <taxon>Pseudomonadati</taxon>
        <taxon>Bacteroidota</taxon>
        <taxon>Bacteroidia</taxon>
        <taxon>Marinilabiliales</taxon>
        <taxon>Marinilabiliaceae</taxon>
        <taxon>Geofilum</taxon>
    </lineage>
</organism>
<dbReference type="Gene3D" id="3.40.50.2020">
    <property type="match status" value="2"/>
</dbReference>
<dbReference type="GO" id="GO:0000287">
    <property type="term" value="F:magnesium ion binding"/>
    <property type="evidence" value="ECO:0007669"/>
    <property type="project" value="InterPro"/>
</dbReference>
<protein>
    <recommendedName>
        <fullName evidence="1">ribose-phosphate diphosphokinase</fullName>
        <ecNumber evidence="1">2.7.6.1</ecNumber>
    </recommendedName>
</protein>
<keyword evidence="8" id="KW-0460">Magnesium</keyword>
<dbReference type="InterPro" id="IPR029099">
    <property type="entry name" value="Pribosyltran_N"/>
</dbReference>
<dbReference type="PANTHER" id="PTHR10210">
    <property type="entry name" value="RIBOSE-PHOSPHATE DIPHOSPHOKINASE FAMILY MEMBER"/>
    <property type="match status" value="1"/>
</dbReference>
<dbReference type="NCBIfam" id="NF002320">
    <property type="entry name" value="PRK01259.1"/>
    <property type="match status" value="1"/>
</dbReference>
<dbReference type="CDD" id="cd06223">
    <property type="entry name" value="PRTases_typeI"/>
    <property type="match status" value="1"/>
</dbReference>
<evidence type="ECO:0000259" key="10">
    <source>
        <dbReference type="Pfam" id="PF13793"/>
    </source>
</evidence>
<dbReference type="Pfam" id="PF13793">
    <property type="entry name" value="Pribosyltran_N"/>
    <property type="match status" value="1"/>
</dbReference>
<dbReference type="SMART" id="SM01400">
    <property type="entry name" value="Pribosyltran_N"/>
    <property type="match status" value="1"/>
</dbReference>
<dbReference type="EC" id="2.7.6.1" evidence="1"/>
<proteinExistence type="predicted"/>
<evidence type="ECO:0000256" key="7">
    <source>
        <dbReference type="ARBA" id="ARBA00022840"/>
    </source>
</evidence>
<evidence type="ECO:0000256" key="4">
    <source>
        <dbReference type="ARBA" id="ARBA00022727"/>
    </source>
</evidence>
<dbReference type="GO" id="GO:0016301">
    <property type="term" value="F:kinase activity"/>
    <property type="evidence" value="ECO:0007669"/>
    <property type="project" value="UniProtKB-KW"/>
</dbReference>
<comment type="catalytic activity">
    <reaction evidence="9">
        <text>D-ribose 5-phosphate + ATP = 5-phospho-alpha-D-ribose 1-diphosphate + AMP + H(+)</text>
        <dbReference type="Rhea" id="RHEA:15609"/>
        <dbReference type="ChEBI" id="CHEBI:15378"/>
        <dbReference type="ChEBI" id="CHEBI:30616"/>
        <dbReference type="ChEBI" id="CHEBI:58017"/>
        <dbReference type="ChEBI" id="CHEBI:78346"/>
        <dbReference type="ChEBI" id="CHEBI:456215"/>
        <dbReference type="EC" id="2.7.6.1"/>
    </reaction>
</comment>
<keyword evidence="3" id="KW-0479">Metal-binding</keyword>
<dbReference type="InterPro" id="IPR000836">
    <property type="entry name" value="PRTase_dom"/>
</dbReference>
<feature type="domain" description="Ribose-phosphate pyrophosphokinase N-terminal" evidence="10">
    <location>
        <begin position="7"/>
        <end position="122"/>
    </location>
</feature>
<gene>
    <name evidence="11" type="ORF">JCM15548_13444</name>
</gene>
<dbReference type="GO" id="GO:0006164">
    <property type="term" value="P:purine nucleotide biosynthetic process"/>
    <property type="evidence" value="ECO:0007669"/>
    <property type="project" value="TreeGrafter"/>
</dbReference>
<keyword evidence="4" id="KW-0545">Nucleotide biosynthesis</keyword>
<dbReference type="InterPro" id="IPR005946">
    <property type="entry name" value="Rib-P_diPkinase"/>
</dbReference>
<evidence type="ECO:0000256" key="2">
    <source>
        <dbReference type="ARBA" id="ARBA00022679"/>
    </source>
</evidence>
<dbReference type="InterPro" id="IPR029057">
    <property type="entry name" value="PRTase-like"/>
</dbReference>
<dbReference type="OrthoDB" id="9777067at2"/>
<dbReference type="EMBL" id="BAZW01000038">
    <property type="protein sequence ID" value="GAO31108.1"/>
    <property type="molecule type" value="Genomic_DNA"/>
</dbReference>
<reference evidence="11 12" key="1">
    <citation type="journal article" date="2015" name="Microbes Environ.">
        <title>Distribution and evolution of nitrogen fixation genes in the phylum bacteroidetes.</title>
        <authorList>
            <person name="Inoue J."/>
            <person name="Oshima K."/>
            <person name="Suda W."/>
            <person name="Sakamoto M."/>
            <person name="Iino T."/>
            <person name="Noda S."/>
            <person name="Hongoh Y."/>
            <person name="Hattori M."/>
            <person name="Ohkuma M."/>
        </authorList>
    </citation>
    <scope>NUCLEOTIDE SEQUENCE [LARGE SCALE GENOMIC DNA]</scope>
    <source>
        <strain evidence="11">JCM 15548</strain>
    </source>
</reference>
<dbReference type="Proteomes" id="UP000032900">
    <property type="component" value="Unassembled WGS sequence"/>
</dbReference>
<sequence length="312" mass="34530">MPPKAPIKVFSGTQTRYLAEKISLSAGRELGNINLIRFSDGEFATAYEETVRGSHVFLIQSTFPPSDNFFELLMMIDAAKRASAYKIVAVMPYFGFARQDRKDQPRVSIGAKLVADMLSTAGVDRIITMDLHADQIQGFFNIPVDHLYASSIFVPHIRQLGLDNLVIASPDVGGTKRANTYAKFLETPMVICHKYRSKANVVDEMRIIGDVEGKNVVVLDDMIDTAGTITKAAEMMMEQGALSVRAIATHAVLSGPAYERIENSKLCEVIVSDSIPLKRQSQKIKVLSVAQLFADTIDKVYNYQSISKQFVI</sequence>
<evidence type="ECO:0000313" key="11">
    <source>
        <dbReference type="EMBL" id="GAO31108.1"/>
    </source>
</evidence>
<dbReference type="FunFam" id="3.40.50.2020:FF:000007">
    <property type="entry name" value="Ribose-phosphate pyrophosphokinase"/>
    <property type="match status" value="1"/>
</dbReference>
<evidence type="ECO:0000256" key="9">
    <source>
        <dbReference type="ARBA" id="ARBA00049535"/>
    </source>
</evidence>
<dbReference type="GO" id="GO:0005524">
    <property type="term" value="F:ATP binding"/>
    <property type="evidence" value="ECO:0007669"/>
    <property type="project" value="UniProtKB-KW"/>
</dbReference>
<comment type="caution">
    <text evidence="11">The sequence shown here is derived from an EMBL/GenBank/DDBJ whole genome shotgun (WGS) entry which is preliminary data.</text>
</comment>
<dbReference type="STRING" id="1236989.JCM15548_13444"/>
<dbReference type="PROSITE" id="PS00114">
    <property type="entry name" value="PRPP_SYNTHASE"/>
    <property type="match status" value="1"/>
</dbReference>
<dbReference type="InterPro" id="IPR000842">
    <property type="entry name" value="PRib_PP_synth_CS"/>
</dbReference>
<dbReference type="NCBIfam" id="TIGR01251">
    <property type="entry name" value="ribP_PPkin"/>
    <property type="match status" value="1"/>
</dbReference>
<evidence type="ECO:0000256" key="8">
    <source>
        <dbReference type="ARBA" id="ARBA00022842"/>
    </source>
</evidence>
<dbReference type="Pfam" id="PF14572">
    <property type="entry name" value="Pribosyl_synth"/>
    <property type="match status" value="1"/>
</dbReference>
<evidence type="ECO:0000256" key="6">
    <source>
        <dbReference type="ARBA" id="ARBA00022777"/>
    </source>
</evidence>
<dbReference type="RefSeq" id="WP_062126835.1">
    <property type="nucleotide sequence ID" value="NZ_BAZW01000038.1"/>
</dbReference>
<dbReference type="GO" id="GO:0006015">
    <property type="term" value="P:5-phosphoribose 1-diphosphate biosynthetic process"/>
    <property type="evidence" value="ECO:0007669"/>
    <property type="project" value="TreeGrafter"/>
</dbReference>
<name>A0A0E9M0N1_9BACT</name>
<keyword evidence="5" id="KW-0547">Nucleotide-binding</keyword>
<dbReference type="GO" id="GO:0009156">
    <property type="term" value="P:ribonucleoside monophosphate biosynthetic process"/>
    <property type="evidence" value="ECO:0007669"/>
    <property type="project" value="InterPro"/>
</dbReference>
<evidence type="ECO:0000256" key="1">
    <source>
        <dbReference type="ARBA" id="ARBA00013247"/>
    </source>
</evidence>
<dbReference type="GO" id="GO:0002189">
    <property type="term" value="C:ribose phosphate diphosphokinase complex"/>
    <property type="evidence" value="ECO:0007669"/>
    <property type="project" value="TreeGrafter"/>
</dbReference>
<dbReference type="PANTHER" id="PTHR10210:SF41">
    <property type="entry name" value="RIBOSE-PHOSPHATE PYROPHOSPHOKINASE 1, CHLOROPLASTIC"/>
    <property type="match status" value="1"/>
</dbReference>
<evidence type="ECO:0000256" key="3">
    <source>
        <dbReference type="ARBA" id="ARBA00022723"/>
    </source>
</evidence>
<dbReference type="SUPFAM" id="SSF53271">
    <property type="entry name" value="PRTase-like"/>
    <property type="match status" value="1"/>
</dbReference>
<dbReference type="GO" id="GO:0005737">
    <property type="term" value="C:cytoplasm"/>
    <property type="evidence" value="ECO:0007669"/>
    <property type="project" value="TreeGrafter"/>
</dbReference>
<keyword evidence="6 11" id="KW-0418">Kinase</keyword>
<dbReference type="GO" id="GO:0004749">
    <property type="term" value="F:ribose phosphate diphosphokinase activity"/>
    <property type="evidence" value="ECO:0007669"/>
    <property type="project" value="UniProtKB-EC"/>
</dbReference>
<evidence type="ECO:0000256" key="5">
    <source>
        <dbReference type="ARBA" id="ARBA00022741"/>
    </source>
</evidence>